<gene>
    <name evidence="1" type="ORF">C482_15428</name>
</gene>
<dbReference type="AlphaFoldDB" id="M0AFI3"/>
<reference evidence="1 2" key="1">
    <citation type="journal article" date="2014" name="PLoS Genet.">
        <title>Phylogenetically driven sequencing of extremely halophilic archaea reveals strategies for static and dynamic osmo-response.</title>
        <authorList>
            <person name="Becker E.A."/>
            <person name="Seitzer P.M."/>
            <person name="Tritt A."/>
            <person name="Larsen D."/>
            <person name="Krusor M."/>
            <person name="Yao A.I."/>
            <person name="Wu D."/>
            <person name="Madern D."/>
            <person name="Eisen J.A."/>
            <person name="Darling A.E."/>
            <person name="Facciotti M.T."/>
        </authorList>
    </citation>
    <scope>NUCLEOTIDE SEQUENCE [LARGE SCALE GENOMIC DNA]</scope>
    <source>
        <strain evidence="1 2">JCM 10990</strain>
    </source>
</reference>
<dbReference type="EMBL" id="AOIN01000082">
    <property type="protein sequence ID" value="ELY96632.1"/>
    <property type="molecule type" value="Genomic_DNA"/>
</dbReference>
<dbReference type="InterPro" id="IPR013389">
    <property type="entry name" value="CRISPR-assoc_prot_Cas8b"/>
</dbReference>
<proteinExistence type="predicted"/>
<evidence type="ECO:0000313" key="1">
    <source>
        <dbReference type="EMBL" id="ELY96632.1"/>
    </source>
</evidence>
<comment type="caution">
    <text evidence="1">The sequence shown here is derived from an EMBL/GenBank/DDBJ whole genome shotgun (WGS) entry which is preliminary data.</text>
</comment>
<protein>
    <submittedName>
        <fullName evidence="1">CRISPR-associated protein, Csh1 family</fullName>
    </submittedName>
</protein>
<dbReference type="PATRIC" id="fig|1227492.4.peg.3060"/>
<keyword evidence="2" id="KW-1185">Reference proteome</keyword>
<name>M0AFI3_9EURY</name>
<accession>M0AFI3</accession>
<evidence type="ECO:0000313" key="2">
    <source>
        <dbReference type="Proteomes" id="UP000011693"/>
    </source>
</evidence>
<sequence>MSQATTEEDELISTVLEEVPDRPVSSLYDVACLYTACDRYSRLAESTIPETMDSEAVSKVTVATDLLPEEESNSIVAARVDLSGQDPELADSPVGVQNYTEDNRFKLGYLKNQRKTSSATDYSITNHSGTSETDVETIAHDSWGNRFLRGRFEVWPHRDGAQKIAESHPDGEIIHQLAALGEDEDAMEELAEALLNTVDFEETRALVTVKIRLEDDGDFLWPGEIPVLNEAAYECRREHFRDGISMSDAEPTGEGTGFITGTDGHVIGGSPGILGQFGKLQPELFPDLNKDDAWRSRPLKPKTAIVVDRFGSIIDEFYTGFQGVRFYLLPYPETELTAETFSRFYTDVYKRLEGASESEFEDEIIELFERKVDIDRLVEKSAASSDVLEEFLGDLEEEGEGGLTTFDGYDTWLRVYGLSVAKGLDPTQVFVDEPAISLGSLTDLEAAYHNLGISLQESELFGDLVERTDYVRPSQDVAKEVLGGRWFYSTIATSPDPDDTSDTDPAPDDAFLSLAGNLVKGNKINADQLIELFTLKIEREFRNNQSNGNGEFPSNVVLGQYARLIALANTNLLSESNIRYTCEHSGAFMDSSTTGDLSRETRLEHFIEEHDALATPEARAVFLLGGLVGRLTAFQHRENVSRKLVEQHPPSSITKQSITSVTCQVMEKNETYAQMEEGRGNMNKRYVSRLADTMLDKQPTSWNLVTQEMRWLYSLGVAYGKSDTSNYTEESPDSE</sequence>
<dbReference type="STRING" id="1227492.C482_15428"/>
<dbReference type="Proteomes" id="UP000011693">
    <property type="component" value="Unassembled WGS sequence"/>
</dbReference>
<dbReference type="Pfam" id="PF09484">
    <property type="entry name" value="Cas_TM1802"/>
    <property type="match status" value="1"/>
</dbReference>
<organism evidence="1 2">
    <name type="scientific">Natrialba chahannaoensis JCM 10990</name>
    <dbReference type="NCBI Taxonomy" id="1227492"/>
    <lineage>
        <taxon>Archaea</taxon>
        <taxon>Methanobacteriati</taxon>
        <taxon>Methanobacteriota</taxon>
        <taxon>Stenosarchaea group</taxon>
        <taxon>Halobacteria</taxon>
        <taxon>Halobacteriales</taxon>
        <taxon>Natrialbaceae</taxon>
        <taxon>Natrialba</taxon>
    </lineage>
</organism>